<accession>A0A222G453</accession>
<dbReference type="Proteomes" id="UP000202259">
    <property type="component" value="Chromosome"/>
</dbReference>
<proteinExistence type="predicted"/>
<protein>
    <submittedName>
        <fullName evidence="1">Uncharacterized protein</fullName>
    </submittedName>
</protein>
<organism evidence="1 2">
    <name type="scientific">Cognaticolwellia beringensis</name>
    <dbReference type="NCBI Taxonomy" id="1967665"/>
    <lineage>
        <taxon>Bacteria</taxon>
        <taxon>Pseudomonadati</taxon>
        <taxon>Pseudomonadota</taxon>
        <taxon>Gammaproteobacteria</taxon>
        <taxon>Alteromonadales</taxon>
        <taxon>Colwelliaceae</taxon>
        <taxon>Cognaticolwellia</taxon>
    </lineage>
</organism>
<keyword evidence="2" id="KW-1185">Reference proteome</keyword>
<gene>
    <name evidence="1" type="ORF">B5D82_02245</name>
</gene>
<evidence type="ECO:0000313" key="1">
    <source>
        <dbReference type="EMBL" id="ASP46706.1"/>
    </source>
</evidence>
<dbReference type="AlphaFoldDB" id="A0A222G453"/>
<name>A0A222G453_9GAMM</name>
<sequence>MCGVYIFIERWAEAQPTKELQRAGSYKALMVFNRWRCYDRSAFMPSCVVFIYSIERWAEAQPTKELQRAGSYKALMVFNRWRCYGRSAFMPSCVVFIYS</sequence>
<dbReference type="KEGG" id="cber:B5D82_02245"/>
<evidence type="ECO:0000313" key="2">
    <source>
        <dbReference type="Proteomes" id="UP000202259"/>
    </source>
</evidence>
<reference evidence="1 2" key="1">
    <citation type="submission" date="2017-08" db="EMBL/GenBank/DDBJ databases">
        <title>Complete genome of Colwellia sp. NB097-1, a psychrophile bacterium ioslated from Bering Sea.</title>
        <authorList>
            <person name="Chen X."/>
        </authorList>
    </citation>
    <scope>NUCLEOTIDE SEQUENCE [LARGE SCALE GENOMIC DNA]</scope>
    <source>
        <strain evidence="1 2">NB097-1</strain>
    </source>
</reference>
<dbReference type="EMBL" id="CP020465">
    <property type="protein sequence ID" value="ASP46706.1"/>
    <property type="molecule type" value="Genomic_DNA"/>
</dbReference>